<dbReference type="SUPFAM" id="SSF53955">
    <property type="entry name" value="Lysozyme-like"/>
    <property type="match status" value="1"/>
</dbReference>
<accession>A0A5M7C973</accession>
<dbReference type="Gene3D" id="1.10.530.10">
    <property type="match status" value="1"/>
</dbReference>
<evidence type="ECO:0000256" key="1">
    <source>
        <dbReference type="SAM" id="MobiDB-lite"/>
    </source>
</evidence>
<dbReference type="CDD" id="cd13399">
    <property type="entry name" value="Slt35-like"/>
    <property type="match status" value="1"/>
</dbReference>
<feature type="chain" id="PRO_5024288977" evidence="2">
    <location>
        <begin position="23"/>
        <end position="262"/>
    </location>
</feature>
<dbReference type="PANTHER" id="PTHR30163">
    <property type="entry name" value="MEMBRANE-BOUND LYTIC MUREIN TRANSGLYCOSYLASE B"/>
    <property type="match status" value="1"/>
</dbReference>
<dbReference type="OrthoDB" id="9796191at2"/>
<dbReference type="Proteomes" id="UP000323946">
    <property type="component" value="Unassembled WGS sequence"/>
</dbReference>
<comment type="caution">
    <text evidence="3">The sequence shown here is derived from an EMBL/GenBank/DDBJ whole genome shotgun (WGS) entry which is preliminary data.</text>
</comment>
<evidence type="ECO:0000313" key="3">
    <source>
        <dbReference type="EMBL" id="KAA5836987.1"/>
    </source>
</evidence>
<dbReference type="GO" id="GO:0009253">
    <property type="term" value="P:peptidoglycan catabolic process"/>
    <property type="evidence" value="ECO:0007669"/>
    <property type="project" value="TreeGrafter"/>
</dbReference>
<name>A0A5M7C973_SACHI</name>
<keyword evidence="4" id="KW-1185">Reference proteome</keyword>
<feature type="signal peptide" evidence="2">
    <location>
        <begin position="1"/>
        <end position="22"/>
    </location>
</feature>
<dbReference type="InterPro" id="IPR043426">
    <property type="entry name" value="MltB-like"/>
</dbReference>
<organism evidence="3 4">
    <name type="scientific">Saccharopolyspora hirsuta</name>
    <dbReference type="NCBI Taxonomy" id="1837"/>
    <lineage>
        <taxon>Bacteria</taxon>
        <taxon>Bacillati</taxon>
        <taxon>Actinomycetota</taxon>
        <taxon>Actinomycetes</taxon>
        <taxon>Pseudonocardiales</taxon>
        <taxon>Pseudonocardiaceae</taxon>
        <taxon>Saccharopolyspora</taxon>
    </lineage>
</organism>
<sequence>MSRRLWLLLCPALTLVASCAPPAPPRVEQTPFAPPPATAPPDPGIDPPEVQLLQPGGPPLPPSERPQNQLVDWSESMADELNIPRAALQAYGYAQRYMEESAPECRLSWTLLAGIGAVESSHGRHGGARLDETGRPSTPIIGLPLDGSDGVKRIPDTDGGALDGDVEWDRAVGPLQFIPTTWNEWQIDADGDGVADPQDIDDAALAAGRYLCSAGGDLRDVDVFWNALLTYNQSRSYGQEVLDWADHYGRSSHDIPAVASGS</sequence>
<dbReference type="PROSITE" id="PS51257">
    <property type="entry name" value="PROKAR_LIPOPROTEIN"/>
    <property type="match status" value="1"/>
</dbReference>
<gene>
    <name evidence="3" type="ORF">F1721_03925</name>
</gene>
<protein>
    <submittedName>
        <fullName evidence="3">Murein transglycosylase</fullName>
    </submittedName>
</protein>
<dbReference type="GO" id="GO:0008933">
    <property type="term" value="F:peptidoglycan lytic transglycosylase activity"/>
    <property type="evidence" value="ECO:0007669"/>
    <property type="project" value="TreeGrafter"/>
</dbReference>
<feature type="region of interest" description="Disordered" evidence="1">
    <location>
        <begin position="23"/>
        <end position="67"/>
    </location>
</feature>
<evidence type="ECO:0000256" key="2">
    <source>
        <dbReference type="SAM" id="SignalP"/>
    </source>
</evidence>
<dbReference type="SMR" id="A0A5M7C973"/>
<feature type="region of interest" description="Disordered" evidence="1">
    <location>
        <begin position="120"/>
        <end position="148"/>
    </location>
</feature>
<keyword evidence="2" id="KW-0732">Signal</keyword>
<reference evidence="3 4" key="1">
    <citation type="submission" date="2019-09" db="EMBL/GenBank/DDBJ databases">
        <title>Draft genome sequence of the thermophilic Saccharopolyspora hirsuta VKM Ac-666T.</title>
        <authorList>
            <person name="Lobastova T.G."/>
            <person name="Fokina V."/>
            <person name="Bragin E.Y."/>
            <person name="Shtratnikova V.Y."/>
            <person name="Starodumova I.P."/>
            <person name="Tarlachkov S.V."/>
            <person name="Donova M.V."/>
        </authorList>
    </citation>
    <scope>NUCLEOTIDE SEQUENCE [LARGE SCALE GENOMIC DNA]</scope>
    <source>
        <strain evidence="3 4">VKM Ac-666</strain>
    </source>
</reference>
<dbReference type="AlphaFoldDB" id="A0A5M7C973"/>
<dbReference type="RefSeq" id="WP_150065153.1">
    <property type="nucleotide sequence ID" value="NZ_VWPH01000002.1"/>
</dbReference>
<proteinExistence type="predicted"/>
<evidence type="ECO:0000313" key="4">
    <source>
        <dbReference type="Proteomes" id="UP000323946"/>
    </source>
</evidence>
<feature type="compositionally biased region" description="Pro residues" evidence="1">
    <location>
        <begin position="32"/>
        <end position="46"/>
    </location>
</feature>
<dbReference type="PANTHER" id="PTHR30163:SF8">
    <property type="entry name" value="LYTIC MUREIN TRANSGLYCOSYLASE"/>
    <property type="match status" value="1"/>
</dbReference>
<dbReference type="InterPro" id="IPR023346">
    <property type="entry name" value="Lysozyme-like_dom_sf"/>
</dbReference>
<dbReference type="EMBL" id="VWPH01000002">
    <property type="protein sequence ID" value="KAA5836987.1"/>
    <property type="molecule type" value="Genomic_DNA"/>
</dbReference>